<sequence>MTYYWRAAELGVSRAATRNQLNYEIRPSQLVPDGRREPCQGAVRLTGFGVLQAA</sequence>
<keyword evidence="2" id="KW-1185">Reference proteome</keyword>
<dbReference type="Proteomes" id="UP000465609">
    <property type="component" value="Chromosome"/>
</dbReference>
<accession>A0ABM7I7Q2</accession>
<evidence type="ECO:0000313" key="1">
    <source>
        <dbReference type="EMBL" id="BBX82612.1"/>
    </source>
</evidence>
<protein>
    <recommendedName>
        <fullName evidence="3">LysR family transcriptional regulator</fullName>
    </recommendedName>
</protein>
<evidence type="ECO:0000313" key="2">
    <source>
        <dbReference type="Proteomes" id="UP000465609"/>
    </source>
</evidence>
<evidence type="ECO:0008006" key="3">
    <source>
        <dbReference type="Google" id="ProtNLM"/>
    </source>
</evidence>
<reference evidence="1 2" key="1">
    <citation type="journal article" date="2019" name="Emerg. Microbes Infect.">
        <title>Comprehensive subspecies identification of 175 nontuberculous mycobacteria species based on 7547 genomic profiles.</title>
        <authorList>
            <person name="Matsumoto Y."/>
            <person name="Kinjo T."/>
            <person name="Motooka D."/>
            <person name="Nabeya D."/>
            <person name="Jung N."/>
            <person name="Uechi K."/>
            <person name="Horii T."/>
            <person name="Iida T."/>
            <person name="Fujita J."/>
            <person name="Nakamura S."/>
        </authorList>
    </citation>
    <scope>NUCLEOTIDE SEQUENCE [LARGE SCALE GENOMIC DNA]</scope>
    <source>
        <strain evidence="1 2">JCM 15296</strain>
    </source>
</reference>
<name>A0ABM7I7Q2_9MYCO</name>
<gene>
    <name evidence="1" type="ORF">MAUB_04850</name>
</gene>
<proteinExistence type="predicted"/>
<organism evidence="1 2">
    <name type="scientific">Mycolicibacterium aubagnense</name>
    <dbReference type="NCBI Taxonomy" id="319707"/>
    <lineage>
        <taxon>Bacteria</taxon>
        <taxon>Bacillati</taxon>
        <taxon>Actinomycetota</taxon>
        <taxon>Actinomycetes</taxon>
        <taxon>Mycobacteriales</taxon>
        <taxon>Mycobacteriaceae</taxon>
        <taxon>Mycolicibacterium</taxon>
    </lineage>
</organism>
<dbReference type="EMBL" id="AP022577">
    <property type="protein sequence ID" value="BBX82612.1"/>
    <property type="molecule type" value="Genomic_DNA"/>
</dbReference>